<accession>X6MG13</accession>
<feature type="coiled-coil region" evidence="1">
    <location>
        <begin position="36"/>
        <end position="70"/>
    </location>
</feature>
<proteinExistence type="predicted"/>
<dbReference type="AlphaFoldDB" id="X6MG13"/>
<gene>
    <name evidence="2" type="ORF">RFI_24436</name>
</gene>
<keyword evidence="1" id="KW-0175">Coiled coil</keyword>
<dbReference type="SUPFAM" id="SSF58104">
    <property type="entry name" value="Methyl-accepting chemotaxis protein (MCP) signaling domain"/>
    <property type="match status" value="1"/>
</dbReference>
<protein>
    <submittedName>
        <fullName evidence="2">Chromosome segregation protein SMC</fullName>
    </submittedName>
</protein>
<comment type="caution">
    <text evidence="2">The sequence shown here is derived from an EMBL/GenBank/DDBJ whole genome shotgun (WGS) entry which is preliminary data.</text>
</comment>
<organism evidence="2 3">
    <name type="scientific">Reticulomyxa filosa</name>
    <dbReference type="NCBI Taxonomy" id="46433"/>
    <lineage>
        <taxon>Eukaryota</taxon>
        <taxon>Sar</taxon>
        <taxon>Rhizaria</taxon>
        <taxon>Retaria</taxon>
        <taxon>Foraminifera</taxon>
        <taxon>Monothalamids</taxon>
        <taxon>Reticulomyxidae</taxon>
        <taxon>Reticulomyxa</taxon>
    </lineage>
</organism>
<keyword evidence="3" id="KW-1185">Reference proteome</keyword>
<dbReference type="EMBL" id="ASPP01020958">
    <property type="protein sequence ID" value="ETO12938.1"/>
    <property type="molecule type" value="Genomic_DNA"/>
</dbReference>
<evidence type="ECO:0000313" key="3">
    <source>
        <dbReference type="Proteomes" id="UP000023152"/>
    </source>
</evidence>
<evidence type="ECO:0000313" key="2">
    <source>
        <dbReference type="EMBL" id="ETO12938.1"/>
    </source>
</evidence>
<name>X6MG13_RETFI</name>
<evidence type="ECO:0000256" key="1">
    <source>
        <dbReference type="SAM" id="Coils"/>
    </source>
</evidence>
<sequence>MAYSELKTTEKQNRDKDIEQYKKLDKELNFNVAKLLEEEKINYKKFDHVIKDLQNRLRSYNEKKELVQDRISQEFYDKLTSAVQQSLKWKKDFVGALTTSTKHVNSLIVAADKQLGNLETAKERIMNQSDTTEKNAETRNMLYQFIEWDSEIQEDLKGIMTEWKTLRHELRELASIWKEVSEYSVQK</sequence>
<dbReference type="Proteomes" id="UP000023152">
    <property type="component" value="Unassembled WGS sequence"/>
</dbReference>
<reference evidence="2 3" key="1">
    <citation type="journal article" date="2013" name="Curr. Biol.">
        <title>The Genome of the Foraminiferan Reticulomyxa filosa.</title>
        <authorList>
            <person name="Glockner G."/>
            <person name="Hulsmann N."/>
            <person name="Schleicher M."/>
            <person name="Noegel A.A."/>
            <person name="Eichinger L."/>
            <person name="Gallinger C."/>
            <person name="Pawlowski J."/>
            <person name="Sierra R."/>
            <person name="Euteneuer U."/>
            <person name="Pillet L."/>
            <person name="Moustafa A."/>
            <person name="Platzer M."/>
            <person name="Groth M."/>
            <person name="Szafranski K."/>
            <person name="Schliwa M."/>
        </authorList>
    </citation>
    <scope>NUCLEOTIDE SEQUENCE [LARGE SCALE GENOMIC DNA]</scope>
</reference>